<gene>
    <name evidence="2" type="ORF">HYS17_05550</name>
</gene>
<dbReference type="PANTHER" id="PTHR31876:SF26">
    <property type="entry name" value="PROTEIN LIKE COV 2"/>
    <property type="match status" value="1"/>
</dbReference>
<dbReference type="InterPro" id="IPR007462">
    <property type="entry name" value="COV1-like"/>
</dbReference>
<accession>A0A7T5R4E4</accession>
<dbReference type="AlphaFoldDB" id="A0A7T5R4E4"/>
<sequence length="233" mass="26486">MTKPDSPDIKKPHRTVLDEQFEHGKSGFFSHIRAYFLAGVLVTAPIGITLYLTWSFLSFIDTRVRSILPARYYEQYSDLALPGVGIVVALLFFILMGWFAKNFLGRLFIDMSEYIVHRMPIIRSIYSAVKQVFETVMTTQSQAFREVVMFEFPRKGIWAMGFVTGATKGEVQRLTEDEVVNVFFPTTPNPTSGFLLFIPRNDLVFMDMKVEEALKMIVSGGIVTPPDRDGFAD</sequence>
<dbReference type="Pfam" id="PF04367">
    <property type="entry name" value="DUF502"/>
    <property type="match status" value="1"/>
</dbReference>
<feature type="transmembrane region" description="Helical" evidence="1">
    <location>
        <begin position="80"/>
        <end position="100"/>
    </location>
</feature>
<evidence type="ECO:0000313" key="2">
    <source>
        <dbReference type="EMBL" id="QQG37226.1"/>
    </source>
</evidence>
<proteinExistence type="predicted"/>
<feature type="transmembrane region" description="Helical" evidence="1">
    <location>
        <begin position="35"/>
        <end position="60"/>
    </location>
</feature>
<evidence type="ECO:0000256" key="1">
    <source>
        <dbReference type="SAM" id="Phobius"/>
    </source>
</evidence>
<dbReference type="PANTHER" id="PTHR31876">
    <property type="entry name" value="COV-LIKE PROTEIN 1"/>
    <property type="match status" value="1"/>
</dbReference>
<keyword evidence="1" id="KW-0472">Membrane</keyword>
<dbReference type="EMBL" id="CP066681">
    <property type="protein sequence ID" value="QQG37226.1"/>
    <property type="molecule type" value="Genomic_DNA"/>
</dbReference>
<keyword evidence="1" id="KW-0812">Transmembrane</keyword>
<keyword evidence="1" id="KW-1133">Transmembrane helix</keyword>
<organism evidence="2 3">
    <name type="scientific">Micavibrio aeruginosavorus</name>
    <dbReference type="NCBI Taxonomy" id="349221"/>
    <lineage>
        <taxon>Bacteria</taxon>
        <taxon>Pseudomonadati</taxon>
        <taxon>Bdellovibrionota</taxon>
        <taxon>Bdellovibrionia</taxon>
        <taxon>Bdellovibrionales</taxon>
        <taxon>Pseudobdellovibrionaceae</taxon>
        <taxon>Micavibrio</taxon>
    </lineage>
</organism>
<reference evidence="2 3" key="1">
    <citation type="submission" date="2020-07" db="EMBL/GenBank/DDBJ databases">
        <title>Huge and variable diversity of episymbiotic CPR bacteria and DPANN archaea in groundwater ecosystems.</title>
        <authorList>
            <person name="He C.Y."/>
            <person name="Keren R."/>
            <person name="Whittaker M."/>
            <person name="Farag I.F."/>
            <person name="Doudna J."/>
            <person name="Cate J.H.D."/>
            <person name="Banfield J.F."/>
        </authorList>
    </citation>
    <scope>NUCLEOTIDE SEQUENCE [LARGE SCALE GENOMIC DNA]</scope>
    <source>
        <strain evidence="2">NC_groundwater_70_Ag_B-0.1um_54_66</strain>
    </source>
</reference>
<evidence type="ECO:0000313" key="3">
    <source>
        <dbReference type="Proteomes" id="UP000595362"/>
    </source>
</evidence>
<dbReference type="Proteomes" id="UP000595362">
    <property type="component" value="Chromosome"/>
</dbReference>
<protein>
    <submittedName>
        <fullName evidence="2">DUF502 domain-containing protein</fullName>
    </submittedName>
</protein>
<name>A0A7T5R4E4_9BACT</name>